<dbReference type="Proteomes" id="UP001150062">
    <property type="component" value="Unassembled WGS sequence"/>
</dbReference>
<dbReference type="EMBL" id="JAOAOG010000016">
    <property type="protein sequence ID" value="KAJ6254874.1"/>
    <property type="molecule type" value="Genomic_DNA"/>
</dbReference>
<evidence type="ECO:0000256" key="3">
    <source>
        <dbReference type="ARBA" id="ARBA00022679"/>
    </source>
</evidence>
<keyword evidence="10" id="KW-1185">Reference proteome</keyword>
<comment type="caution">
    <text evidence="9">The sequence shown here is derived from an EMBL/GenBank/DDBJ whole genome shotgun (WGS) entry which is preliminary data.</text>
</comment>
<keyword evidence="6" id="KW-0067">ATP-binding</keyword>
<dbReference type="PANTHER" id="PTHR47634">
    <property type="entry name" value="PROTEIN KINASE DOMAIN-CONTAINING PROTEIN-RELATED"/>
    <property type="match status" value="1"/>
</dbReference>
<protein>
    <recommendedName>
        <fullName evidence="1">non-specific serine/threonine protein kinase</fullName>
        <ecNumber evidence="1">2.7.11.1</ecNumber>
    </recommendedName>
</protein>
<dbReference type="SUPFAM" id="SSF56112">
    <property type="entry name" value="Protein kinase-like (PK-like)"/>
    <property type="match status" value="1"/>
</dbReference>
<evidence type="ECO:0000256" key="1">
    <source>
        <dbReference type="ARBA" id="ARBA00012513"/>
    </source>
</evidence>
<keyword evidence="5" id="KW-0418">Kinase</keyword>
<comment type="catalytic activity">
    <reaction evidence="8">
        <text>L-seryl-[protein] + ATP = O-phospho-L-seryl-[protein] + ADP + H(+)</text>
        <dbReference type="Rhea" id="RHEA:17989"/>
        <dbReference type="Rhea" id="RHEA-COMP:9863"/>
        <dbReference type="Rhea" id="RHEA-COMP:11604"/>
        <dbReference type="ChEBI" id="CHEBI:15378"/>
        <dbReference type="ChEBI" id="CHEBI:29999"/>
        <dbReference type="ChEBI" id="CHEBI:30616"/>
        <dbReference type="ChEBI" id="CHEBI:83421"/>
        <dbReference type="ChEBI" id="CHEBI:456216"/>
        <dbReference type="EC" id="2.7.11.1"/>
    </reaction>
</comment>
<reference evidence="9" key="1">
    <citation type="submission" date="2022-08" db="EMBL/GenBank/DDBJ databases">
        <title>Novel sulfate-reducing endosymbionts in the free-living metamonad Anaeramoeba.</title>
        <authorList>
            <person name="Jerlstrom-Hultqvist J."/>
            <person name="Cepicka I."/>
            <person name="Gallot-Lavallee L."/>
            <person name="Salas-Leiva D."/>
            <person name="Curtis B.A."/>
            <person name="Zahonova K."/>
            <person name="Pipaliya S."/>
            <person name="Dacks J."/>
            <person name="Roger A.J."/>
        </authorList>
    </citation>
    <scope>NUCLEOTIDE SEQUENCE</scope>
    <source>
        <strain evidence="9">Schooner1</strain>
    </source>
</reference>
<sequence length="131" mass="15707">MFFELLTGEVLFDPQKSQLYGKDEDHLALIIELFGKIPPDILETGHHSKKFIDKNGELKHIKNLHFWTLDRVLHEKYKFSKKNAMQISKFLLPMFHYRITKRATAKECLKHPWLKKKDSCYQKKIEKKKHN</sequence>
<dbReference type="InterPro" id="IPR051334">
    <property type="entry name" value="SRPK"/>
</dbReference>
<evidence type="ECO:0000256" key="5">
    <source>
        <dbReference type="ARBA" id="ARBA00022777"/>
    </source>
</evidence>
<evidence type="ECO:0000256" key="8">
    <source>
        <dbReference type="ARBA" id="ARBA00048679"/>
    </source>
</evidence>
<evidence type="ECO:0000256" key="6">
    <source>
        <dbReference type="ARBA" id="ARBA00022840"/>
    </source>
</evidence>
<evidence type="ECO:0000313" key="10">
    <source>
        <dbReference type="Proteomes" id="UP001150062"/>
    </source>
</evidence>
<dbReference type="EC" id="2.7.11.1" evidence="1"/>
<name>A0ABQ8ZDE0_9EUKA</name>
<keyword evidence="3" id="KW-0808">Transferase</keyword>
<evidence type="ECO:0000313" key="9">
    <source>
        <dbReference type="EMBL" id="KAJ6254874.1"/>
    </source>
</evidence>
<evidence type="ECO:0000256" key="4">
    <source>
        <dbReference type="ARBA" id="ARBA00022741"/>
    </source>
</evidence>
<evidence type="ECO:0000256" key="7">
    <source>
        <dbReference type="ARBA" id="ARBA00047899"/>
    </source>
</evidence>
<gene>
    <name evidence="9" type="ORF">M0813_11922</name>
</gene>
<dbReference type="Gene3D" id="1.10.510.10">
    <property type="entry name" value="Transferase(Phosphotransferase) domain 1"/>
    <property type="match status" value="1"/>
</dbReference>
<proteinExistence type="predicted"/>
<comment type="catalytic activity">
    <reaction evidence="7">
        <text>L-threonyl-[protein] + ATP = O-phospho-L-threonyl-[protein] + ADP + H(+)</text>
        <dbReference type="Rhea" id="RHEA:46608"/>
        <dbReference type="Rhea" id="RHEA-COMP:11060"/>
        <dbReference type="Rhea" id="RHEA-COMP:11605"/>
        <dbReference type="ChEBI" id="CHEBI:15378"/>
        <dbReference type="ChEBI" id="CHEBI:30013"/>
        <dbReference type="ChEBI" id="CHEBI:30616"/>
        <dbReference type="ChEBI" id="CHEBI:61977"/>
        <dbReference type="ChEBI" id="CHEBI:456216"/>
        <dbReference type="EC" id="2.7.11.1"/>
    </reaction>
</comment>
<dbReference type="InterPro" id="IPR011009">
    <property type="entry name" value="Kinase-like_dom_sf"/>
</dbReference>
<organism evidence="9 10">
    <name type="scientific">Anaeramoeba flamelloides</name>
    <dbReference type="NCBI Taxonomy" id="1746091"/>
    <lineage>
        <taxon>Eukaryota</taxon>
        <taxon>Metamonada</taxon>
        <taxon>Anaeramoebidae</taxon>
        <taxon>Anaeramoeba</taxon>
    </lineage>
</organism>
<keyword evidence="4" id="KW-0547">Nucleotide-binding</keyword>
<evidence type="ECO:0000256" key="2">
    <source>
        <dbReference type="ARBA" id="ARBA00022527"/>
    </source>
</evidence>
<accession>A0ABQ8ZDE0</accession>
<keyword evidence="2" id="KW-0723">Serine/threonine-protein kinase</keyword>
<dbReference type="PANTHER" id="PTHR47634:SF9">
    <property type="entry name" value="PROTEIN KINASE DOMAIN-CONTAINING PROTEIN-RELATED"/>
    <property type="match status" value="1"/>
</dbReference>